<evidence type="ECO:0000313" key="1">
    <source>
        <dbReference type="EMBL" id="KAJ4404864.1"/>
    </source>
</evidence>
<protein>
    <submittedName>
        <fullName evidence="1">Uncharacterized protein</fullName>
    </submittedName>
</protein>
<comment type="caution">
    <text evidence="1">The sequence shown here is derived from an EMBL/GenBank/DDBJ whole genome shotgun (WGS) entry which is preliminary data.</text>
</comment>
<organism evidence="1 2">
    <name type="scientific">Didymella pomorum</name>
    <dbReference type="NCBI Taxonomy" id="749634"/>
    <lineage>
        <taxon>Eukaryota</taxon>
        <taxon>Fungi</taxon>
        <taxon>Dikarya</taxon>
        <taxon>Ascomycota</taxon>
        <taxon>Pezizomycotina</taxon>
        <taxon>Dothideomycetes</taxon>
        <taxon>Pleosporomycetidae</taxon>
        <taxon>Pleosporales</taxon>
        <taxon>Pleosporineae</taxon>
        <taxon>Didymellaceae</taxon>
        <taxon>Didymella</taxon>
    </lineage>
</organism>
<accession>A0A9W9D855</accession>
<keyword evidence="2" id="KW-1185">Reference proteome</keyword>
<dbReference type="Proteomes" id="UP001140510">
    <property type="component" value="Unassembled WGS sequence"/>
</dbReference>
<proteinExistence type="predicted"/>
<reference evidence="1" key="1">
    <citation type="submission" date="2022-10" db="EMBL/GenBank/DDBJ databases">
        <title>Tapping the CABI collections for fungal endophytes: first genome assemblies for Collariella, Neodidymelliopsis, Ascochyta clinopodiicola, Didymella pomorum, Didymosphaeria variabile, Neocosmospora piperis and Neocucurbitaria cava.</title>
        <authorList>
            <person name="Hill R."/>
        </authorList>
    </citation>
    <scope>NUCLEOTIDE SEQUENCE</scope>
    <source>
        <strain evidence="1">IMI 355091</strain>
    </source>
</reference>
<sequence>MVLPAPRMRSFTWPDDIEESALRQKKVVQTIPVHTEFRRQTHRREITTLVNGIYKDTGGIIAAHWDQTEIRKFDVFVGAGSKGAITAINKWIARGDEKSRDAAAWAKLPAFDHAKWYQEELERQEEERLQVFLGPEPEVEEGAPIRVKLVTNWPGELTDYEVTPRAAFGNELQSLNDIRKEDEVWIILLPNNQVQISGSDIVKCEAAEVRYKNMVERIRIEKCGLQQATNVVLDEREGIDVILLRAEDWWPNHNDYVVPRLLPSGMMDEPGSFGKDDVHSIQLVEIRNAIRLALETASYKRGAYDFVVRLGCVALDSGKMGQESVGKKHRKEKFAKSIKDKVDLRPKRWLLDDVLGTQLYHRVVASNDLLRPIKSAGWWGSAPATLKGTRPVLRGWWIFKDPNSARKQTLPPARNVGRPTPMYQAKPTAVTSAPTVLIVVQIDWTDDGEDSYDKTETKFYRLDPGRYAPKMNMDVNLLELRESRAWSFALESMTLVSRSTVPPVIDGFAKRAVIKRGYSVASSDSFAEWDTSQSIKNLLLTGRTEKIDSFGILDTLYKTELTAMWYPGQTMPCWGLAVRHTEWATHLVELERLQTGHQANWGNTISTFLPDDGGSSIQPEEDEDLDVDGLKLDEGVQKPQQVLSCEGIRTLVNILLQLSDIVSSVTLGQGSVRM</sequence>
<name>A0A9W9D855_9PLEO</name>
<gene>
    <name evidence="1" type="ORF">N0V91_005600</name>
</gene>
<evidence type="ECO:0000313" key="2">
    <source>
        <dbReference type="Proteomes" id="UP001140510"/>
    </source>
</evidence>
<dbReference type="AlphaFoldDB" id="A0A9W9D855"/>
<dbReference type="EMBL" id="JAPEVA010000039">
    <property type="protein sequence ID" value="KAJ4404864.1"/>
    <property type="molecule type" value="Genomic_DNA"/>
</dbReference>
<dbReference type="OrthoDB" id="4739136at2759"/>